<dbReference type="Gene3D" id="3.30.1330.10">
    <property type="entry name" value="PurM-like, N-terminal domain"/>
    <property type="match status" value="1"/>
</dbReference>
<dbReference type="Pfam" id="PF02769">
    <property type="entry name" value="AIRS_C"/>
    <property type="match status" value="1"/>
</dbReference>
<feature type="domain" description="PurM-like C-terminal" evidence="3">
    <location>
        <begin position="157"/>
        <end position="305"/>
    </location>
</feature>
<dbReference type="PANTHER" id="PTHR30303:SF0">
    <property type="entry name" value="CARBAMOYL DEHYDRATASE HYPE"/>
    <property type="match status" value="1"/>
</dbReference>
<evidence type="ECO:0000256" key="1">
    <source>
        <dbReference type="ARBA" id="ARBA00006243"/>
    </source>
</evidence>
<feature type="domain" description="PurM-like N-terminal" evidence="2">
    <location>
        <begin position="32"/>
        <end position="143"/>
    </location>
</feature>
<dbReference type="Gene3D" id="3.90.650.10">
    <property type="entry name" value="PurM-like C-terminal domain"/>
    <property type="match status" value="1"/>
</dbReference>
<dbReference type="NCBIfam" id="TIGR02124">
    <property type="entry name" value="hypE"/>
    <property type="match status" value="1"/>
</dbReference>
<dbReference type="InterPro" id="IPR036921">
    <property type="entry name" value="PurM-like_N_sf"/>
</dbReference>
<dbReference type="SUPFAM" id="SSF55326">
    <property type="entry name" value="PurM N-terminal domain-like"/>
    <property type="match status" value="1"/>
</dbReference>
<sequence>MILVPGADNGPDYRRLVEEAVRTELNLPAPPQDAAVVPYDFGPAALTVDTYVATPLFFPGGDIGSLAVYGAVNNLAMRGARPVALGLSYAVAEGFPVADLRRVSASVAAAALDVGAPVVTGDTKVLPEGALDGLHVTTTALGAAMSAAPPTAGRGLPGDVVVLSGPVGAHGAAMLTARDPLGLASEVRSDSRPLHRLVTAMTEAGDSGLHALRDPGRGGLAGALTSLAASAGVGLELYQAAVPVAPEVAAAAEAFDVDPWLLPSAGCLVALVHPRVAERVVLAMRGQLAGVDATVIGSVTPGPPGQVAAWGTGSEPRLITSPRAAVPSRLF</sequence>
<dbReference type="InterPro" id="IPR011854">
    <property type="entry name" value="HypE"/>
</dbReference>
<evidence type="ECO:0000259" key="2">
    <source>
        <dbReference type="Pfam" id="PF00586"/>
    </source>
</evidence>
<protein>
    <submittedName>
        <fullName evidence="4">Hydrogenase expression/formation protein HypE</fullName>
    </submittedName>
</protein>
<name>A0ABS5AP67_9PSEU</name>
<organism evidence="4 5">
    <name type="scientific">Crossiella equi</name>
    <dbReference type="NCBI Taxonomy" id="130796"/>
    <lineage>
        <taxon>Bacteria</taxon>
        <taxon>Bacillati</taxon>
        <taxon>Actinomycetota</taxon>
        <taxon>Actinomycetes</taxon>
        <taxon>Pseudonocardiales</taxon>
        <taxon>Pseudonocardiaceae</taxon>
        <taxon>Crossiella</taxon>
    </lineage>
</organism>
<comment type="similarity">
    <text evidence="1">Belongs to the HypE family.</text>
</comment>
<evidence type="ECO:0000259" key="3">
    <source>
        <dbReference type="Pfam" id="PF02769"/>
    </source>
</evidence>
<evidence type="ECO:0000313" key="4">
    <source>
        <dbReference type="EMBL" id="MBP2478373.1"/>
    </source>
</evidence>
<comment type="caution">
    <text evidence="4">The sequence shown here is derived from an EMBL/GenBank/DDBJ whole genome shotgun (WGS) entry which is preliminary data.</text>
</comment>
<dbReference type="Proteomes" id="UP001519363">
    <property type="component" value="Unassembled WGS sequence"/>
</dbReference>
<proteinExistence type="inferred from homology"/>
<dbReference type="RefSeq" id="WP_158103371.1">
    <property type="nucleotide sequence ID" value="NZ_JAGIOO010000001.1"/>
</dbReference>
<dbReference type="SUPFAM" id="SSF56042">
    <property type="entry name" value="PurM C-terminal domain-like"/>
    <property type="match status" value="1"/>
</dbReference>
<dbReference type="InterPro" id="IPR036676">
    <property type="entry name" value="PurM-like_C_sf"/>
</dbReference>
<dbReference type="EMBL" id="JAGIOO010000001">
    <property type="protein sequence ID" value="MBP2478373.1"/>
    <property type="molecule type" value="Genomic_DNA"/>
</dbReference>
<dbReference type="PIRSF" id="PIRSF005644">
    <property type="entry name" value="Hdrgns_mtr_HypE"/>
    <property type="match status" value="1"/>
</dbReference>
<gene>
    <name evidence="4" type="ORF">JOF53_007245</name>
</gene>
<dbReference type="InterPro" id="IPR016188">
    <property type="entry name" value="PurM-like_N"/>
</dbReference>
<dbReference type="Pfam" id="PF00586">
    <property type="entry name" value="AIRS"/>
    <property type="match status" value="1"/>
</dbReference>
<dbReference type="InterPro" id="IPR010918">
    <property type="entry name" value="PurM-like_C_dom"/>
</dbReference>
<accession>A0ABS5AP67</accession>
<evidence type="ECO:0000313" key="5">
    <source>
        <dbReference type="Proteomes" id="UP001519363"/>
    </source>
</evidence>
<keyword evidence="5" id="KW-1185">Reference proteome</keyword>
<reference evidence="4 5" key="1">
    <citation type="submission" date="2021-03" db="EMBL/GenBank/DDBJ databases">
        <title>Sequencing the genomes of 1000 actinobacteria strains.</title>
        <authorList>
            <person name="Klenk H.-P."/>
        </authorList>
    </citation>
    <scope>NUCLEOTIDE SEQUENCE [LARGE SCALE GENOMIC DNA]</scope>
    <source>
        <strain evidence="4 5">DSM 44580</strain>
    </source>
</reference>
<dbReference type="PANTHER" id="PTHR30303">
    <property type="entry name" value="HYDROGENASE ISOENZYMES FORMATION PROTEIN HYPE"/>
    <property type="match status" value="1"/>
</dbReference>